<dbReference type="InterPro" id="IPR051400">
    <property type="entry name" value="HAD-like_hydrolase"/>
</dbReference>
<dbReference type="GO" id="GO:0046872">
    <property type="term" value="F:metal ion binding"/>
    <property type="evidence" value="ECO:0007669"/>
    <property type="project" value="UniProtKB-KW"/>
</dbReference>
<dbReference type="InterPro" id="IPR006439">
    <property type="entry name" value="HAD-SF_hydro_IA"/>
</dbReference>
<dbReference type="SFLD" id="SFLDG01129">
    <property type="entry name" value="C1.5:_HAD__Beta-PGM__Phosphata"/>
    <property type="match status" value="1"/>
</dbReference>
<dbReference type="PANTHER" id="PTHR46470">
    <property type="entry name" value="N-ACYLNEURAMINATE-9-PHOSPHATASE"/>
    <property type="match status" value="1"/>
</dbReference>
<dbReference type="Gene3D" id="1.20.120.710">
    <property type="entry name" value="Haloacid dehalogenase hydrolase-like domain"/>
    <property type="match status" value="1"/>
</dbReference>
<accession>A0A1T4K9J3</accession>
<dbReference type="PRINTS" id="PR00413">
    <property type="entry name" value="HADHALOGNASE"/>
</dbReference>
<keyword evidence="3 5" id="KW-0378">Hydrolase</keyword>
<evidence type="ECO:0000256" key="3">
    <source>
        <dbReference type="ARBA" id="ARBA00022801"/>
    </source>
</evidence>
<keyword evidence="4" id="KW-0460">Magnesium</keyword>
<name>A0A1T4K9J3_9FIRM</name>
<evidence type="ECO:0000256" key="1">
    <source>
        <dbReference type="ARBA" id="ARBA00001946"/>
    </source>
</evidence>
<evidence type="ECO:0000313" key="6">
    <source>
        <dbReference type="Proteomes" id="UP000243297"/>
    </source>
</evidence>
<dbReference type="RefSeq" id="WP_078710857.1">
    <property type="nucleotide sequence ID" value="NZ_FUWY01000001.1"/>
</dbReference>
<dbReference type="EMBL" id="FUWY01000001">
    <property type="protein sequence ID" value="SJZ39007.1"/>
    <property type="molecule type" value="Genomic_DNA"/>
</dbReference>
<sequence length="228" mass="26590">MKNIKAIVFDFDGTLSLRSHAAYDKYRHDIKILFPEVDDTSIEFEAIVQNCMTWDQYGTVSKRFVFDQLAKTYKLDIEVTNDLASKWLDNFHEYQVLREGVVETLKELKKHYKIGCITNGDSKGQHSKLDYTDLKQYFDSVIVSGDFGIHKPDPRIFMESCKQLNVLPEEMIYVGDTFYADVYGATLADCTPVWLWPDKERPCNTDVHRIYSFTEIIKKIEEIKNQVD</sequence>
<dbReference type="InterPro" id="IPR036412">
    <property type="entry name" value="HAD-like_sf"/>
</dbReference>
<evidence type="ECO:0000313" key="5">
    <source>
        <dbReference type="EMBL" id="SJZ39007.1"/>
    </source>
</evidence>
<dbReference type="SUPFAM" id="SSF56784">
    <property type="entry name" value="HAD-like"/>
    <property type="match status" value="1"/>
</dbReference>
<reference evidence="6" key="1">
    <citation type="submission" date="2017-02" db="EMBL/GenBank/DDBJ databases">
        <authorList>
            <person name="Varghese N."/>
            <person name="Submissions S."/>
        </authorList>
    </citation>
    <scope>NUCLEOTIDE SEQUENCE [LARGE SCALE GENOMIC DNA]</scope>
    <source>
        <strain evidence="6">ATCC 25662</strain>
    </source>
</reference>
<dbReference type="Gene3D" id="3.40.50.1000">
    <property type="entry name" value="HAD superfamily/HAD-like"/>
    <property type="match status" value="1"/>
</dbReference>
<dbReference type="SFLD" id="SFLDS00003">
    <property type="entry name" value="Haloacid_Dehalogenase"/>
    <property type="match status" value="1"/>
</dbReference>
<dbReference type="Proteomes" id="UP000243297">
    <property type="component" value="Unassembled WGS sequence"/>
</dbReference>
<keyword evidence="2" id="KW-0479">Metal-binding</keyword>
<comment type="cofactor">
    <cofactor evidence="1">
        <name>Mg(2+)</name>
        <dbReference type="ChEBI" id="CHEBI:18420"/>
    </cofactor>
</comment>
<dbReference type="Pfam" id="PF00702">
    <property type="entry name" value="Hydrolase"/>
    <property type="match status" value="1"/>
</dbReference>
<dbReference type="GO" id="GO:0044281">
    <property type="term" value="P:small molecule metabolic process"/>
    <property type="evidence" value="ECO:0007669"/>
    <property type="project" value="UniProtKB-ARBA"/>
</dbReference>
<gene>
    <name evidence="5" type="ORF">SAMN02745191_0413</name>
</gene>
<evidence type="ECO:0000256" key="4">
    <source>
        <dbReference type="ARBA" id="ARBA00022842"/>
    </source>
</evidence>
<protein>
    <submittedName>
        <fullName evidence="5">Putative hydrolase of the HAD superfamily</fullName>
    </submittedName>
</protein>
<dbReference type="OrthoDB" id="9797415at2"/>
<dbReference type="AlphaFoldDB" id="A0A1T4K9J3"/>
<dbReference type="STRING" id="118967.SAMN02745191_0413"/>
<evidence type="ECO:0000256" key="2">
    <source>
        <dbReference type="ARBA" id="ARBA00022723"/>
    </source>
</evidence>
<dbReference type="GO" id="GO:0016791">
    <property type="term" value="F:phosphatase activity"/>
    <property type="evidence" value="ECO:0007669"/>
    <property type="project" value="TreeGrafter"/>
</dbReference>
<organism evidence="5 6">
    <name type="scientific">Anaerorhabdus furcosa</name>
    <dbReference type="NCBI Taxonomy" id="118967"/>
    <lineage>
        <taxon>Bacteria</taxon>
        <taxon>Bacillati</taxon>
        <taxon>Bacillota</taxon>
        <taxon>Erysipelotrichia</taxon>
        <taxon>Erysipelotrichales</taxon>
        <taxon>Erysipelotrichaceae</taxon>
        <taxon>Anaerorhabdus</taxon>
    </lineage>
</organism>
<dbReference type="PANTHER" id="PTHR46470:SF2">
    <property type="entry name" value="GLYCERALDEHYDE 3-PHOSPHATE PHOSPHATASE"/>
    <property type="match status" value="1"/>
</dbReference>
<proteinExistence type="predicted"/>
<dbReference type="NCBIfam" id="TIGR01549">
    <property type="entry name" value="HAD-SF-IA-v1"/>
    <property type="match status" value="1"/>
</dbReference>
<dbReference type="InterPro" id="IPR023214">
    <property type="entry name" value="HAD_sf"/>
</dbReference>
<keyword evidence="6" id="KW-1185">Reference proteome</keyword>